<dbReference type="Proteomes" id="UP000078595">
    <property type="component" value="Chromosome 11"/>
</dbReference>
<proteinExistence type="predicted"/>
<protein>
    <submittedName>
        <fullName evidence="2">Uncharacterized protein</fullName>
    </submittedName>
</protein>
<sequence length="72" mass="8071">MPFTFLLALGVVSFGILACVNVDKSRRECRKYLEDEAIRIYGMNSAEVLVVGNHHEMDGQRPVTLGNDKMQS</sequence>
<name>A0AAJ8MLJ7_9TREE</name>
<accession>A0AAJ8MLJ7</accession>
<feature type="chain" id="PRO_5042533089" evidence="1">
    <location>
        <begin position="19"/>
        <end position="72"/>
    </location>
</feature>
<evidence type="ECO:0000313" key="3">
    <source>
        <dbReference type="Proteomes" id="UP000078595"/>
    </source>
</evidence>
<organism evidence="2 3">
    <name type="scientific">Kwoniella dejecticola CBS 10117</name>
    <dbReference type="NCBI Taxonomy" id="1296121"/>
    <lineage>
        <taxon>Eukaryota</taxon>
        <taxon>Fungi</taxon>
        <taxon>Dikarya</taxon>
        <taxon>Basidiomycota</taxon>
        <taxon>Agaricomycotina</taxon>
        <taxon>Tremellomycetes</taxon>
        <taxon>Tremellales</taxon>
        <taxon>Cryptococcaceae</taxon>
        <taxon>Kwoniella</taxon>
    </lineage>
</organism>
<dbReference type="EMBL" id="CP144540">
    <property type="protein sequence ID" value="WWC65512.1"/>
    <property type="molecule type" value="Genomic_DNA"/>
</dbReference>
<dbReference type="GeneID" id="90830188"/>
<dbReference type="RefSeq" id="XP_065825839.1">
    <property type="nucleotide sequence ID" value="XM_065969767.1"/>
</dbReference>
<feature type="signal peptide" evidence="1">
    <location>
        <begin position="1"/>
        <end position="18"/>
    </location>
</feature>
<evidence type="ECO:0000256" key="1">
    <source>
        <dbReference type="SAM" id="SignalP"/>
    </source>
</evidence>
<keyword evidence="1" id="KW-0732">Signal</keyword>
<keyword evidence="3" id="KW-1185">Reference proteome</keyword>
<dbReference type="AlphaFoldDB" id="A0AAJ8MLJ7"/>
<gene>
    <name evidence="2" type="ORF">I303_108130</name>
</gene>
<reference evidence="2" key="1">
    <citation type="submission" date="2013-07" db="EMBL/GenBank/DDBJ databases">
        <authorList>
            <consortium name="The Broad Institute Genome Sequencing Platform"/>
            <person name="Cuomo C."/>
            <person name="Litvintseva A."/>
            <person name="Chen Y."/>
            <person name="Heitman J."/>
            <person name="Sun S."/>
            <person name="Springer D."/>
            <person name="Dromer F."/>
            <person name="Young S.K."/>
            <person name="Zeng Q."/>
            <person name="Gargeya S."/>
            <person name="Fitzgerald M."/>
            <person name="Abouelleil A."/>
            <person name="Alvarado L."/>
            <person name="Berlin A.M."/>
            <person name="Chapman S.B."/>
            <person name="Dewar J."/>
            <person name="Goldberg J."/>
            <person name="Griggs A."/>
            <person name="Gujja S."/>
            <person name="Hansen M."/>
            <person name="Howarth C."/>
            <person name="Imamovic A."/>
            <person name="Larimer J."/>
            <person name="McCowan C."/>
            <person name="Murphy C."/>
            <person name="Pearson M."/>
            <person name="Priest M."/>
            <person name="Roberts A."/>
            <person name="Saif S."/>
            <person name="Shea T."/>
            <person name="Sykes S."/>
            <person name="Wortman J."/>
            <person name="Nusbaum C."/>
            <person name="Birren B."/>
        </authorList>
    </citation>
    <scope>NUCLEOTIDE SEQUENCE</scope>
    <source>
        <strain evidence="2">CBS 10117</strain>
    </source>
</reference>
<reference evidence="2" key="2">
    <citation type="submission" date="2024-02" db="EMBL/GenBank/DDBJ databases">
        <title>Comparative genomics of Cryptococcus and Kwoniella reveals pathogenesis evolution and contrasting modes of karyotype evolution via chromosome fusion or intercentromeric recombination.</title>
        <authorList>
            <person name="Coelho M.A."/>
            <person name="David-Palma M."/>
            <person name="Shea T."/>
            <person name="Bowers K."/>
            <person name="McGinley-Smith S."/>
            <person name="Mohammad A.W."/>
            <person name="Gnirke A."/>
            <person name="Yurkov A.M."/>
            <person name="Nowrousian M."/>
            <person name="Sun S."/>
            <person name="Cuomo C.A."/>
            <person name="Heitman J."/>
        </authorList>
    </citation>
    <scope>NUCLEOTIDE SEQUENCE</scope>
    <source>
        <strain evidence="2">CBS 10117</strain>
    </source>
</reference>
<evidence type="ECO:0000313" key="2">
    <source>
        <dbReference type="EMBL" id="WWC65512.1"/>
    </source>
</evidence>
<dbReference type="KEGG" id="kdj:90830188"/>